<sequence>KNPDIMETVDTKQENYQNQSTDKVDKTNTITSISPKEHVETRPKDGANAEGIEEEIGNIAPGKYKNIPKKILNFIQQNHGEIYWTPDKELIVDGKIIRNTNIINLITHLPVDVRGSSGVHTWNSWRTAPKERDERSHSYCDWFSTRRILENGWTSRITLMHF</sequence>
<accession>A0A8X6T875</accession>
<gene>
    <name evidence="2" type="primary">NCL1_55921</name>
    <name evidence="2" type="ORF">NPIL_601961</name>
</gene>
<dbReference type="Proteomes" id="UP000887013">
    <property type="component" value="Unassembled WGS sequence"/>
</dbReference>
<dbReference type="AlphaFoldDB" id="A0A8X6T875"/>
<evidence type="ECO:0000313" key="3">
    <source>
        <dbReference type="Proteomes" id="UP000887013"/>
    </source>
</evidence>
<feature type="non-terminal residue" evidence="2">
    <location>
        <position position="1"/>
    </location>
</feature>
<protein>
    <submittedName>
        <fullName evidence="2">Uncharacterized protein</fullName>
    </submittedName>
</protein>
<dbReference type="EMBL" id="BMAW01052757">
    <property type="protein sequence ID" value="GFS87314.1"/>
    <property type="molecule type" value="Genomic_DNA"/>
</dbReference>
<feature type="region of interest" description="Disordered" evidence="1">
    <location>
        <begin position="1"/>
        <end position="23"/>
    </location>
</feature>
<feature type="compositionally biased region" description="Polar residues" evidence="1">
    <location>
        <begin position="14"/>
        <end position="23"/>
    </location>
</feature>
<evidence type="ECO:0000256" key="1">
    <source>
        <dbReference type="SAM" id="MobiDB-lite"/>
    </source>
</evidence>
<reference evidence="2" key="1">
    <citation type="submission" date="2020-08" db="EMBL/GenBank/DDBJ databases">
        <title>Multicomponent nature underlies the extraordinary mechanical properties of spider dragline silk.</title>
        <authorList>
            <person name="Kono N."/>
            <person name="Nakamura H."/>
            <person name="Mori M."/>
            <person name="Yoshida Y."/>
            <person name="Ohtoshi R."/>
            <person name="Malay A.D."/>
            <person name="Moran D.A.P."/>
            <person name="Tomita M."/>
            <person name="Numata K."/>
            <person name="Arakawa K."/>
        </authorList>
    </citation>
    <scope>NUCLEOTIDE SEQUENCE</scope>
</reference>
<evidence type="ECO:0000313" key="2">
    <source>
        <dbReference type="EMBL" id="GFS87314.1"/>
    </source>
</evidence>
<comment type="caution">
    <text evidence="2">The sequence shown here is derived from an EMBL/GenBank/DDBJ whole genome shotgun (WGS) entry which is preliminary data.</text>
</comment>
<keyword evidence="3" id="KW-1185">Reference proteome</keyword>
<name>A0A8X6T875_NEPPI</name>
<organism evidence="2 3">
    <name type="scientific">Nephila pilipes</name>
    <name type="common">Giant wood spider</name>
    <name type="synonym">Nephila maculata</name>
    <dbReference type="NCBI Taxonomy" id="299642"/>
    <lineage>
        <taxon>Eukaryota</taxon>
        <taxon>Metazoa</taxon>
        <taxon>Ecdysozoa</taxon>
        <taxon>Arthropoda</taxon>
        <taxon>Chelicerata</taxon>
        <taxon>Arachnida</taxon>
        <taxon>Araneae</taxon>
        <taxon>Araneomorphae</taxon>
        <taxon>Entelegynae</taxon>
        <taxon>Araneoidea</taxon>
        <taxon>Nephilidae</taxon>
        <taxon>Nephila</taxon>
    </lineage>
</organism>
<proteinExistence type="predicted"/>
<feature type="compositionally biased region" description="Basic and acidic residues" evidence="1">
    <location>
        <begin position="1"/>
        <end position="13"/>
    </location>
</feature>